<dbReference type="EMBL" id="MHKX01000005">
    <property type="protein sequence ID" value="OGY98613.1"/>
    <property type="molecule type" value="Genomic_DNA"/>
</dbReference>
<comment type="pathway">
    <text evidence="4">tRNA modification; tRNA-queuosine biosynthesis.</text>
</comment>
<name>A0A1G2CB31_9BACT</name>
<feature type="binding site" evidence="4">
    <location>
        <position position="212"/>
    </location>
    <ligand>
        <name>substrate</name>
    </ligand>
</feature>
<evidence type="ECO:0000259" key="5">
    <source>
        <dbReference type="Pfam" id="PF01702"/>
    </source>
</evidence>
<comment type="similarity">
    <text evidence="4">Belongs to the queuine tRNA-ribosyltransferase family.</text>
</comment>
<comment type="subunit">
    <text evidence="4">Homodimer. Within each dimer, one monomer is responsible for RNA recognition and catalysis, while the other monomer binds to the replacement base PreQ1.</text>
</comment>
<dbReference type="GO" id="GO:0008479">
    <property type="term" value="F:tRNA-guanosine(34) queuine transglycosylase activity"/>
    <property type="evidence" value="ECO:0007669"/>
    <property type="project" value="UniProtKB-UniRule"/>
</dbReference>
<dbReference type="HAMAP" id="MF_00168">
    <property type="entry name" value="Q_tRNA_Tgt"/>
    <property type="match status" value="1"/>
</dbReference>
<dbReference type="STRING" id="1798647.A2855_02065"/>
<feature type="binding site" evidence="4">
    <location>
        <position position="328"/>
    </location>
    <ligand>
        <name>Zn(2+)</name>
        <dbReference type="ChEBI" id="CHEBI:29105"/>
    </ligand>
</feature>
<feature type="binding site" evidence="4">
    <location>
        <position position="239"/>
    </location>
    <ligand>
        <name>substrate</name>
    </ligand>
</feature>
<feature type="binding site" evidence="4">
    <location>
        <position position="171"/>
    </location>
    <ligand>
        <name>substrate</name>
    </ligand>
</feature>
<accession>A0A1G2CB31</accession>
<evidence type="ECO:0000256" key="3">
    <source>
        <dbReference type="ARBA" id="ARBA00022694"/>
    </source>
</evidence>
<dbReference type="InterPro" id="IPR036511">
    <property type="entry name" value="TGT-like_sf"/>
</dbReference>
<evidence type="ECO:0000256" key="2">
    <source>
        <dbReference type="ARBA" id="ARBA00022679"/>
    </source>
</evidence>
<evidence type="ECO:0000256" key="4">
    <source>
        <dbReference type="HAMAP-Rule" id="MF_00168"/>
    </source>
</evidence>
<feature type="binding site" evidence="4">
    <location>
        <position position="357"/>
    </location>
    <ligand>
        <name>Zn(2+)</name>
        <dbReference type="ChEBI" id="CHEBI:29105"/>
    </ligand>
</feature>
<dbReference type="NCBIfam" id="TIGR00449">
    <property type="entry name" value="tgt_general"/>
    <property type="match status" value="1"/>
</dbReference>
<dbReference type="UniPathway" id="UPA00392"/>
<comment type="catalytic activity">
    <reaction evidence="4">
        <text>7-aminomethyl-7-carbaguanine + guanosine(34) in tRNA = 7-aminomethyl-7-carbaguanosine(34) in tRNA + guanine</text>
        <dbReference type="Rhea" id="RHEA:24104"/>
        <dbReference type="Rhea" id="RHEA-COMP:10341"/>
        <dbReference type="Rhea" id="RHEA-COMP:10342"/>
        <dbReference type="ChEBI" id="CHEBI:16235"/>
        <dbReference type="ChEBI" id="CHEBI:58703"/>
        <dbReference type="ChEBI" id="CHEBI:74269"/>
        <dbReference type="ChEBI" id="CHEBI:82833"/>
        <dbReference type="EC" id="2.4.2.29"/>
    </reaction>
</comment>
<dbReference type="NCBIfam" id="TIGR00430">
    <property type="entry name" value="Q_tRNA_tgt"/>
    <property type="match status" value="1"/>
</dbReference>
<dbReference type="InterPro" id="IPR050076">
    <property type="entry name" value="ArchSynthase1/Queuine_TRR"/>
</dbReference>
<comment type="function">
    <text evidence="4">Catalyzes the base-exchange of a guanine (G) residue with the queuine precursor 7-aminomethyl-7-deazaguanine (PreQ1) at position 34 (anticodon wobble position) in tRNAs with GU(N) anticodons (tRNA-Asp, -Asn, -His and -Tyr). Catalysis occurs through a double-displacement mechanism. The nucleophile active site attacks the C1' of nucleotide 34 to detach the guanine base from the RNA, forming a covalent enzyme-RNA intermediate. The proton acceptor active site deprotonates the incoming PreQ1, allowing a nucleophilic attack on the C1' of the ribose to form the product. After dissociation, two additional enzymatic reactions on the tRNA convert PreQ1 to queuine (Q), resulting in the hypermodified nucleoside queuosine (7-(((4,5-cis-dihydroxy-2-cyclopenten-1-yl)amino)methyl)-7-deazaguanosine).</text>
</comment>
<keyword evidence="4" id="KW-0671">Queuosine biosynthesis</keyword>
<feature type="binding site" evidence="4">
    <location>
        <position position="331"/>
    </location>
    <ligand>
        <name>Zn(2+)</name>
        <dbReference type="ChEBI" id="CHEBI:29105"/>
    </ligand>
</feature>
<keyword evidence="2 4" id="KW-0808">Transferase</keyword>
<comment type="caution">
    <text evidence="6">The sequence shown here is derived from an EMBL/GenBank/DDBJ whole genome shotgun (WGS) entry which is preliminary data.</text>
</comment>
<evidence type="ECO:0000256" key="1">
    <source>
        <dbReference type="ARBA" id="ARBA00022676"/>
    </source>
</evidence>
<feature type="binding site" evidence="4">
    <location>
        <begin position="92"/>
        <end position="96"/>
    </location>
    <ligand>
        <name>substrate</name>
    </ligand>
</feature>
<dbReference type="Proteomes" id="UP000179059">
    <property type="component" value="Unassembled WGS sequence"/>
</dbReference>
<feature type="domain" description="tRNA-guanine(15) transglycosylase-like" evidence="5">
    <location>
        <begin position="14"/>
        <end position="377"/>
    </location>
</feature>
<dbReference type="AlphaFoldDB" id="A0A1G2CB31"/>
<feature type="binding site" evidence="4">
    <location>
        <position position="326"/>
    </location>
    <ligand>
        <name>Zn(2+)</name>
        <dbReference type="ChEBI" id="CHEBI:29105"/>
    </ligand>
</feature>
<keyword evidence="1 4" id="KW-0328">Glycosyltransferase</keyword>
<proteinExistence type="inferred from homology"/>
<protein>
    <recommendedName>
        <fullName evidence="4">Queuine tRNA-ribosyltransferase</fullName>
        <ecNumber evidence="4">2.4.2.29</ecNumber>
    </recommendedName>
    <alternativeName>
        <fullName evidence="4">Guanine insertion enzyme</fullName>
    </alternativeName>
    <alternativeName>
        <fullName evidence="4">tRNA-guanine transglycosylase</fullName>
    </alternativeName>
</protein>
<dbReference type="SUPFAM" id="SSF51713">
    <property type="entry name" value="tRNA-guanine transglycosylase"/>
    <property type="match status" value="1"/>
</dbReference>
<dbReference type="Gene3D" id="3.20.20.105">
    <property type="entry name" value="Queuine tRNA-ribosyltransferase-like"/>
    <property type="match status" value="1"/>
</dbReference>
<dbReference type="GO" id="GO:0008616">
    <property type="term" value="P:tRNA queuosine(34) biosynthetic process"/>
    <property type="evidence" value="ECO:0007669"/>
    <property type="project" value="UniProtKB-UniRule"/>
</dbReference>
<organism evidence="6 7">
    <name type="scientific">Candidatus Liptonbacteria bacterium RIFCSPHIGHO2_01_FULL_57_28</name>
    <dbReference type="NCBI Taxonomy" id="1798647"/>
    <lineage>
        <taxon>Bacteria</taxon>
        <taxon>Candidatus Liptoniibacteriota</taxon>
    </lineage>
</organism>
<dbReference type="GO" id="GO:0046872">
    <property type="term" value="F:metal ion binding"/>
    <property type="evidence" value="ECO:0007669"/>
    <property type="project" value="UniProtKB-KW"/>
</dbReference>
<dbReference type="InterPro" id="IPR002616">
    <property type="entry name" value="tRNA_ribo_trans-like"/>
</dbReference>
<dbReference type="InterPro" id="IPR004803">
    <property type="entry name" value="TGT"/>
</dbReference>
<dbReference type="PANTHER" id="PTHR46499:SF1">
    <property type="entry name" value="QUEUINE TRNA-RIBOSYLTRANSFERASE"/>
    <property type="match status" value="1"/>
</dbReference>
<evidence type="ECO:0000313" key="6">
    <source>
        <dbReference type="EMBL" id="OGY98613.1"/>
    </source>
</evidence>
<sequence length="378" mass="42037">MLKFAILKRSKKSRARLGVLKTPHGEVETPALVTVATQAGVKALSSEEAFRAKSQIAICNTFHLHLRPGENIVKKQGGLHKFMGWPRPLMTDSGGFQVFSLGFGKDFGISKILKKQAASDVREGQQPKLLSINGDGVRFTSYLDGKQIFLGPKESMRIQKKLGADIIFAFDECPPPNATKEYVRHSVARTHEWAKICLAAKKSEQALFGIVQGGSFKDLRRQSAKFVGKLPFDGFGIGGELGVDKKWMFKMLKMTTDILPEGKPRHLLGNGYLEDMVNIAKAGVDTFDCVVPTHHARHGTAFTSAGRLDLNRAVFLKDTKKLDPKCDCEVCATYSRGYLAHLVRAKEIAALRHLSFHNLYYFNSFMERVRQGIRAGRI</sequence>
<comment type="caution">
    <text evidence="4">Lacks conserved residue(s) required for the propagation of feature annotation.</text>
</comment>
<comment type="cofactor">
    <cofactor evidence="4">
        <name>Zn(2+)</name>
        <dbReference type="ChEBI" id="CHEBI:29105"/>
    </cofactor>
    <text evidence="4">Binds 1 zinc ion per subunit.</text>
</comment>
<dbReference type="PANTHER" id="PTHR46499">
    <property type="entry name" value="QUEUINE TRNA-RIBOSYLTRANSFERASE"/>
    <property type="match status" value="1"/>
</dbReference>
<dbReference type="EC" id="2.4.2.29" evidence="4"/>
<evidence type="ECO:0000313" key="7">
    <source>
        <dbReference type="Proteomes" id="UP000179059"/>
    </source>
</evidence>
<keyword evidence="4" id="KW-0862">Zinc</keyword>
<reference evidence="6 7" key="1">
    <citation type="journal article" date="2016" name="Nat. Commun.">
        <title>Thousands of microbial genomes shed light on interconnected biogeochemical processes in an aquifer system.</title>
        <authorList>
            <person name="Anantharaman K."/>
            <person name="Brown C.T."/>
            <person name="Hug L.A."/>
            <person name="Sharon I."/>
            <person name="Castelle C.J."/>
            <person name="Probst A.J."/>
            <person name="Thomas B.C."/>
            <person name="Singh A."/>
            <person name="Wilkins M.J."/>
            <person name="Karaoz U."/>
            <person name="Brodie E.L."/>
            <person name="Williams K.H."/>
            <person name="Hubbard S.S."/>
            <person name="Banfield J.F."/>
        </authorList>
    </citation>
    <scope>NUCLEOTIDE SEQUENCE [LARGE SCALE GENOMIC DNA]</scope>
</reference>
<gene>
    <name evidence="4" type="primary">tgt</name>
    <name evidence="6" type="ORF">A2855_02065</name>
</gene>
<keyword evidence="4" id="KW-0479">Metal-binding</keyword>
<dbReference type="Pfam" id="PF01702">
    <property type="entry name" value="TGT"/>
    <property type="match status" value="1"/>
</dbReference>
<keyword evidence="3 4" id="KW-0819">tRNA processing</keyword>
<feature type="active site" description="Proton acceptor" evidence="4">
    <location>
        <position position="92"/>
    </location>
</feature>
<feature type="active site" description="Nucleophile" evidence="4">
    <location>
        <position position="288"/>
    </location>
</feature>
<dbReference type="GO" id="GO:0005829">
    <property type="term" value="C:cytosol"/>
    <property type="evidence" value="ECO:0007669"/>
    <property type="project" value="TreeGrafter"/>
</dbReference>